<dbReference type="PANTHER" id="PTHR43415:SF3">
    <property type="entry name" value="GNAT-FAMILY ACETYLTRANSFERASE"/>
    <property type="match status" value="1"/>
</dbReference>
<dbReference type="CDD" id="cd04301">
    <property type="entry name" value="NAT_SF"/>
    <property type="match status" value="1"/>
</dbReference>
<organism evidence="2 3">
    <name type="scientific">Luteibaculum oceani</name>
    <dbReference type="NCBI Taxonomy" id="1294296"/>
    <lineage>
        <taxon>Bacteria</taxon>
        <taxon>Pseudomonadati</taxon>
        <taxon>Bacteroidota</taxon>
        <taxon>Flavobacteriia</taxon>
        <taxon>Flavobacteriales</taxon>
        <taxon>Luteibaculaceae</taxon>
        <taxon>Luteibaculum</taxon>
    </lineage>
</organism>
<accession>A0A5C6V8K7</accession>
<dbReference type="SUPFAM" id="SSF55729">
    <property type="entry name" value="Acyl-CoA N-acyltransferases (Nat)"/>
    <property type="match status" value="1"/>
</dbReference>
<dbReference type="AlphaFoldDB" id="A0A5C6V8K7"/>
<dbReference type="Pfam" id="PF13302">
    <property type="entry name" value="Acetyltransf_3"/>
    <property type="match status" value="1"/>
</dbReference>
<reference evidence="2 3" key="1">
    <citation type="submission" date="2019-08" db="EMBL/GenBank/DDBJ databases">
        <title>Genome of Luteibaculum oceani JCM 18817.</title>
        <authorList>
            <person name="Bowman J.P."/>
        </authorList>
    </citation>
    <scope>NUCLEOTIDE SEQUENCE [LARGE SCALE GENOMIC DNA]</scope>
    <source>
        <strain evidence="2 3">JCM 18817</strain>
    </source>
</reference>
<keyword evidence="3" id="KW-1185">Reference proteome</keyword>
<evidence type="ECO:0000313" key="2">
    <source>
        <dbReference type="EMBL" id="TXC81379.1"/>
    </source>
</evidence>
<dbReference type="Gene3D" id="3.40.630.30">
    <property type="match status" value="1"/>
</dbReference>
<evidence type="ECO:0000313" key="3">
    <source>
        <dbReference type="Proteomes" id="UP000321168"/>
    </source>
</evidence>
<dbReference type="PANTHER" id="PTHR43415">
    <property type="entry name" value="SPERMIDINE N(1)-ACETYLTRANSFERASE"/>
    <property type="match status" value="1"/>
</dbReference>
<dbReference type="EMBL" id="VORB01000004">
    <property type="protein sequence ID" value="TXC81379.1"/>
    <property type="molecule type" value="Genomic_DNA"/>
</dbReference>
<feature type="domain" description="N-acetyltransferase" evidence="1">
    <location>
        <begin position="3"/>
        <end position="156"/>
    </location>
</feature>
<keyword evidence="2" id="KW-0808">Transferase</keyword>
<dbReference type="InterPro" id="IPR000182">
    <property type="entry name" value="GNAT_dom"/>
</dbReference>
<dbReference type="InterPro" id="IPR016181">
    <property type="entry name" value="Acyl_CoA_acyltransferase"/>
</dbReference>
<comment type="caution">
    <text evidence="2">The sequence shown here is derived from an EMBL/GenBank/DDBJ whole genome shotgun (WGS) entry which is preliminary data.</text>
</comment>
<name>A0A5C6V8K7_9FLAO</name>
<dbReference type="GO" id="GO:0016747">
    <property type="term" value="F:acyltransferase activity, transferring groups other than amino-acyl groups"/>
    <property type="evidence" value="ECO:0007669"/>
    <property type="project" value="InterPro"/>
</dbReference>
<dbReference type="OrthoDB" id="893030at2"/>
<dbReference type="RefSeq" id="WP_147014073.1">
    <property type="nucleotide sequence ID" value="NZ_VORB01000004.1"/>
</dbReference>
<protein>
    <submittedName>
        <fullName evidence="2">GNAT family N-acetyltransferase</fullName>
    </submittedName>
</protein>
<sequence length="164" mass="19089">MDIILRAPEPEDLDFFYQLENDRSNWIFGDTRQEISKQVLKQWLFHGVDVYEARHMRWVVQFQEKAVGSIDLYDIDFFHQSGYLAILLEKGSRGKGIAKKAMQKALVSARENLGLRNIFSEVSESNESSLMLFPSVGFEKIGVKKKSKRELDQWVDVNVFQKIL</sequence>
<proteinExistence type="predicted"/>
<dbReference type="Proteomes" id="UP000321168">
    <property type="component" value="Unassembled WGS sequence"/>
</dbReference>
<gene>
    <name evidence="2" type="ORF">FRX97_05075</name>
</gene>
<dbReference type="PROSITE" id="PS51186">
    <property type="entry name" value="GNAT"/>
    <property type="match status" value="1"/>
</dbReference>
<evidence type="ECO:0000259" key="1">
    <source>
        <dbReference type="PROSITE" id="PS51186"/>
    </source>
</evidence>